<dbReference type="Proteomes" id="UP000553632">
    <property type="component" value="Unassembled WGS sequence"/>
</dbReference>
<keyword evidence="3" id="KW-1185">Reference proteome</keyword>
<feature type="non-terminal residue" evidence="2">
    <location>
        <position position="1"/>
    </location>
</feature>
<comment type="caution">
    <text evidence="2">The sequence shown here is derived from an EMBL/GenBank/DDBJ whole genome shotgun (WGS) entry which is preliminary data.</text>
</comment>
<reference evidence="2 3" key="1">
    <citation type="submission" date="2020-04" db="EMBL/GenBank/DDBJ databases">
        <title>Perkinsus olseni comparative genomics.</title>
        <authorList>
            <person name="Bogema D.R."/>
        </authorList>
    </citation>
    <scope>NUCLEOTIDE SEQUENCE [LARGE SCALE GENOMIC DNA]</scope>
    <source>
        <strain evidence="2 3">ATCC PRA-207</strain>
    </source>
</reference>
<evidence type="ECO:0000256" key="1">
    <source>
        <dbReference type="SAM" id="MobiDB-lite"/>
    </source>
</evidence>
<feature type="region of interest" description="Disordered" evidence="1">
    <location>
        <begin position="249"/>
        <end position="296"/>
    </location>
</feature>
<feature type="compositionally biased region" description="Basic residues" evidence="1">
    <location>
        <begin position="213"/>
        <end position="223"/>
    </location>
</feature>
<organism evidence="2 3">
    <name type="scientific">Perkinsus olseni</name>
    <name type="common">Perkinsus atlanticus</name>
    <dbReference type="NCBI Taxonomy" id="32597"/>
    <lineage>
        <taxon>Eukaryota</taxon>
        <taxon>Sar</taxon>
        <taxon>Alveolata</taxon>
        <taxon>Perkinsozoa</taxon>
        <taxon>Perkinsea</taxon>
        <taxon>Perkinsida</taxon>
        <taxon>Perkinsidae</taxon>
        <taxon>Perkinsus</taxon>
    </lineage>
</organism>
<feature type="compositionally biased region" description="Basic and acidic residues" evidence="1">
    <location>
        <begin position="194"/>
        <end position="212"/>
    </location>
</feature>
<name>A0A7J6SGT3_PEROL</name>
<feature type="region of interest" description="Disordered" evidence="1">
    <location>
        <begin position="192"/>
        <end position="232"/>
    </location>
</feature>
<dbReference type="EMBL" id="JABANO010018343">
    <property type="protein sequence ID" value="KAF4732007.1"/>
    <property type="molecule type" value="Genomic_DNA"/>
</dbReference>
<proteinExistence type="predicted"/>
<evidence type="ECO:0000313" key="2">
    <source>
        <dbReference type="EMBL" id="KAF4732007.1"/>
    </source>
</evidence>
<feature type="compositionally biased region" description="Acidic residues" evidence="1">
    <location>
        <begin position="1"/>
        <end position="11"/>
    </location>
</feature>
<sequence>MYSDVVDDSPSTEDVPAATEISNRNRRWEPRDGSTAIPDKGFGFIYNLLRTFSESRTGGGRLYLVTRLWSNEDEHFGDLDEGAVPRYFADLCSGTAPTEGDIDMAAASEEEIGVEWLDDHSCNVRCGSEERAKRALEHPTTTKADEPWILSELIELTGKKPFRLSFRLATDEDVKQPGRTWRDSQFYRQSLSKKGYDSEGHKLAPRGIDLRPRGNRRRQRSRSRSPVGGRVEVDEEELARRARRQERFGVVERRPDQRAEREDRGESSSEEEWTKKDGRTMGILRDDDEDTAADDTARMPAGTVYYAADVGVRLEPMGCEERRLHLVSDGFVNAVDRTTTRSFYVDSVCDDVFPPGYLANFNLSDSK</sequence>
<dbReference type="AlphaFoldDB" id="A0A7J6SGT3"/>
<protein>
    <submittedName>
        <fullName evidence="2">Uncharacterized protein</fullName>
    </submittedName>
</protein>
<accession>A0A7J6SGT3</accession>
<feature type="region of interest" description="Disordered" evidence="1">
    <location>
        <begin position="1"/>
        <end position="34"/>
    </location>
</feature>
<gene>
    <name evidence="2" type="ORF">FOZ63_026608</name>
</gene>
<feature type="compositionally biased region" description="Basic and acidic residues" evidence="1">
    <location>
        <begin position="249"/>
        <end position="279"/>
    </location>
</feature>
<evidence type="ECO:0000313" key="3">
    <source>
        <dbReference type="Proteomes" id="UP000553632"/>
    </source>
</evidence>